<feature type="chain" id="PRO_5005210673" evidence="1">
    <location>
        <begin position="32"/>
        <end position="155"/>
    </location>
</feature>
<accession>A0A0H4VAK7</accession>
<dbReference type="Pfam" id="PF04214">
    <property type="entry name" value="DUF411"/>
    <property type="match status" value="1"/>
</dbReference>
<gene>
    <name evidence="2" type="ORF">CP97_05815</name>
</gene>
<dbReference type="STRING" id="1648404.CP97_05815"/>
<evidence type="ECO:0000256" key="1">
    <source>
        <dbReference type="SAM" id="SignalP"/>
    </source>
</evidence>
<dbReference type="Proteomes" id="UP000059113">
    <property type="component" value="Chromosome"/>
</dbReference>
<reference evidence="3" key="2">
    <citation type="submission" date="2015-04" db="EMBL/GenBank/DDBJ databases">
        <title>The complete genome sequence of Erythrobacter sp. s21-N3.</title>
        <authorList>
            <person name="Zhuang L."/>
            <person name="Liu Y."/>
            <person name="Shao Z."/>
        </authorList>
    </citation>
    <scope>NUCLEOTIDE SEQUENCE [LARGE SCALE GENOMIC DNA]</scope>
    <source>
        <strain evidence="3">s21-N3</strain>
    </source>
</reference>
<dbReference type="PROSITE" id="PS51257">
    <property type="entry name" value="PROKAR_LIPOPROTEIN"/>
    <property type="match status" value="1"/>
</dbReference>
<dbReference type="KEGG" id="ery:CP97_05815"/>
<protein>
    <submittedName>
        <fullName evidence="2">Metal-binding protein</fullName>
    </submittedName>
</protein>
<dbReference type="InterPro" id="IPR007332">
    <property type="entry name" value="DUF411"/>
</dbReference>
<dbReference type="OrthoDB" id="14727at2"/>
<reference evidence="2 3" key="1">
    <citation type="journal article" date="2015" name="Int. J. Syst. Evol. Microbiol.">
        <title>Erythrobacter atlanticus sp. nov., a bacterium from ocean sediment able to degrade polycyclic aromatic hydrocarbons.</title>
        <authorList>
            <person name="Zhuang L."/>
            <person name="Liu Y."/>
            <person name="Wang L."/>
            <person name="Wang W."/>
            <person name="Shao Z."/>
        </authorList>
    </citation>
    <scope>NUCLEOTIDE SEQUENCE [LARGE SCALE GENOMIC DNA]</scope>
    <source>
        <strain evidence="3">s21-N3</strain>
    </source>
</reference>
<evidence type="ECO:0000313" key="3">
    <source>
        <dbReference type="Proteomes" id="UP000059113"/>
    </source>
</evidence>
<keyword evidence="3" id="KW-1185">Reference proteome</keyword>
<dbReference type="EMBL" id="CP011310">
    <property type="protein sequence ID" value="AKQ41647.1"/>
    <property type="molecule type" value="Genomic_DNA"/>
</dbReference>
<keyword evidence="1" id="KW-0732">Signal</keyword>
<dbReference type="RefSeq" id="WP_048885161.1">
    <property type="nucleotide sequence ID" value="NZ_CP011310.1"/>
</dbReference>
<evidence type="ECO:0000313" key="2">
    <source>
        <dbReference type="EMBL" id="AKQ41647.1"/>
    </source>
</evidence>
<proteinExistence type="predicted"/>
<name>A0A0H4VAK7_9SPHN</name>
<sequence>MTRKPIKRSLRKSLAATAFLALAACSNATQAATYTMFRDPGCGCCLNWAAHVEEGMEAQVATTDSADMAAIKMDKGVPRELWSCHTMEVESYIIEGHVPADAIEKLLRERPPGVTGIAVPGMPLGSPGMEVGGRVQPYDVIAFGPEGTKVFASHP</sequence>
<dbReference type="PATRIC" id="fig|1648404.4.peg.1216"/>
<feature type="signal peptide" evidence="1">
    <location>
        <begin position="1"/>
        <end position="31"/>
    </location>
</feature>
<dbReference type="AlphaFoldDB" id="A0A0H4VAK7"/>
<organism evidence="2 3">
    <name type="scientific">Aurantiacibacter atlanticus</name>
    <dbReference type="NCBI Taxonomy" id="1648404"/>
    <lineage>
        <taxon>Bacteria</taxon>
        <taxon>Pseudomonadati</taxon>
        <taxon>Pseudomonadota</taxon>
        <taxon>Alphaproteobacteria</taxon>
        <taxon>Sphingomonadales</taxon>
        <taxon>Erythrobacteraceae</taxon>
        <taxon>Aurantiacibacter</taxon>
    </lineage>
</organism>